<evidence type="ECO:0000259" key="6">
    <source>
        <dbReference type="Pfam" id="PF16188"/>
    </source>
</evidence>
<sequence length="689" mass="78801">ATTTGCLAFGGYSELEQARQNGELRKACARHGHPVQPPRRLNSTTRLGRLRTAMASEVALGTAAVHAYLITSSDEHQSTDVDEFDKRWEFISGFSGSYGNIVVTGNKAALWTDGRFYLQADEEIDCNWLLFKEGERKTKTISEWLKQALPRGGRLGLYPKLVSQYMWNKLFRELEGTGIEMVGLNVSLIDEIWPDELRKSRRSKEAFYLDEIYTGKNYTTKINETRRRLQKHGADAMVITALDEIAWLLNVRGRDVPNSPYVRSYVILDMNNIFWYVNGSQIPENVRKQLHSHSRLVESDTVTLKPYEQIWPDLGTKSQLYKKILIPSHCVYSEGASHAIYEHVFHDRRLLVQSPIIYLKAVKNPTEIEWMKSTNIKDAAAVCDCFAFVQKKMNSNERITEVDLVEYLNEYRYEQNHSLGNSFRTRVGFGANGAFPNYESTLSSNVQIFKNSTLVLDSGGQYHGGTTEVTRTLHFGEPTEEMKEAYTRVLIGLISLSTLTFPSNMKMAVSDAVARASLWEVGLDYPHETGHGIGSFLGVNESPVKVHFDSEVSGQQAFKPGYFLSNGPGYYREGMFGVRLENVMEVVEKPWLNYAGNTYLGFKTITFVPFEPNLIKLSLLSVEQRKWLNEYNEQVRHLVGEELKRQKRMDGFYYMMDKTQYIPENKSPSFRSTFCLVIFLNIFLLFNKF</sequence>
<dbReference type="PANTHER" id="PTHR43763:SF6">
    <property type="entry name" value="XAA-PRO AMINOPEPTIDASE 1"/>
    <property type="match status" value="1"/>
</dbReference>
<dbReference type="CDD" id="cd01085">
    <property type="entry name" value="APP"/>
    <property type="match status" value="1"/>
</dbReference>
<dbReference type="Pfam" id="PF16189">
    <property type="entry name" value="Creatinase_N_2"/>
    <property type="match status" value="1"/>
</dbReference>
<evidence type="ECO:0000313" key="7">
    <source>
        <dbReference type="EMBL" id="CAG9864269.1"/>
    </source>
</evidence>
<dbReference type="Gene3D" id="3.40.350.10">
    <property type="entry name" value="Creatinase/prolidase N-terminal domain"/>
    <property type="match status" value="2"/>
</dbReference>
<evidence type="ECO:0000256" key="2">
    <source>
        <dbReference type="ARBA" id="ARBA00022723"/>
    </source>
</evidence>
<dbReference type="FunFam" id="3.90.230.10:FF:000009">
    <property type="entry name" value="xaa-Pro aminopeptidase 2"/>
    <property type="match status" value="1"/>
</dbReference>
<feature type="non-terminal residue" evidence="7">
    <location>
        <position position="1"/>
    </location>
</feature>
<dbReference type="GO" id="GO:0070006">
    <property type="term" value="F:metalloaminopeptidase activity"/>
    <property type="evidence" value="ECO:0007669"/>
    <property type="project" value="InterPro"/>
</dbReference>
<dbReference type="InterPro" id="IPR033740">
    <property type="entry name" value="Pept_M24B"/>
</dbReference>
<dbReference type="GO" id="GO:0046872">
    <property type="term" value="F:metal ion binding"/>
    <property type="evidence" value="ECO:0007669"/>
    <property type="project" value="UniProtKB-KW"/>
</dbReference>
<evidence type="ECO:0000259" key="5">
    <source>
        <dbReference type="Pfam" id="PF01321"/>
    </source>
</evidence>
<dbReference type="Pfam" id="PF00557">
    <property type="entry name" value="Peptidase_M24"/>
    <property type="match status" value="1"/>
</dbReference>
<protein>
    <recommendedName>
        <fullName evidence="9">Metallopeptidase M24 family protein</fullName>
    </recommendedName>
</protein>
<dbReference type="FunFam" id="3.40.350.10:FF:000003">
    <property type="entry name" value="Xaa-pro aminopeptidase P"/>
    <property type="match status" value="1"/>
</dbReference>
<dbReference type="OrthoDB" id="9995434at2759"/>
<evidence type="ECO:0000259" key="4">
    <source>
        <dbReference type="Pfam" id="PF00557"/>
    </source>
</evidence>
<dbReference type="Gene3D" id="3.90.230.10">
    <property type="entry name" value="Creatinase/methionine aminopeptidase superfamily"/>
    <property type="match status" value="1"/>
</dbReference>
<gene>
    <name evidence="7" type="ORF">PHYEVI_LOCUS10526</name>
</gene>
<dbReference type="AlphaFoldDB" id="A0A9N9XT98"/>
<dbReference type="EMBL" id="OU900100">
    <property type="protein sequence ID" value="CAG9864269.1"/>
    <property type="molecule type" value="Genomic_DNA"/>
</dbReference>
<name>A0A9N9XT98_PHYSR</name>
<dbReference type="InterPro" id="IPR000587">
    <property type="entry name" value="Creatinase_N"/>
</dbReference>
<accession>A0A9N9XT98</accession>
<dbReference type="InterPro" id="IPR000994">
    <property type="entry name" value="Pept_M24"/>
</dbReference>
<feature type="domain" description="Creatinase N-terminal" evidence="5">
    <location>
        <begin position="48"/>
        <end position="176"/>
    </location>
</feature>
<keyword evidence="8" id="KW-1185">Reference proteome</keyword>
<dbReference type="InterPro" id="IPR032416">
    <property type="entry name" value="Peptidase_M24_C"/>
</dbReference>
<dbReference type="GO" id="GO:0005737">
    <property type="term" value="C:cytoplasm"/>
    <property type="evidence" value="ECO:0007669"/>
    <property type="project" value="UniProtKB-ARBA"/>
</dbReference>
<proteinExistence type="inferred from homology"/>
<feature type="domain" description="Peptidase M24 C-terminal" evidence="6">
    <location>
        <begin position="599"/>
        <end position="660"/>
    </location>
</feature>
<evidence type="ECO:0000313" key="8">
    <source>
        <dbReference type="Proteomes" id="UP001153712"/>
    </source>
</evidence>
<reference evidence="7" key="1">
    <citation type="submission" date="2022-01" db="EMBL/GenBank/DDBJ databases">
        <authorList>
            <person name="King R."/>
        </authorList>
    </citation>
    <scope>NUCLEOTIDE SEQUENCE</scope>
</reference>
<dbReference type="Pfam" id="PF01321">
    <property type="entry name" value="Creatinase_N"/>
    <property type="match status" value="1"/>
</dbReference>
<dbReference type="Pfam" id="PF16188">
    <property type="entry name" value="Peptidase_M24_C"/>
    <property type="match status" value="1"/>
</dbReference>
<dbReference type="SUPFAM" id="SSF53092">
    <property type="entry name" value="Creatinase/prolidase N-terminal domain"/>
    <property type="match status" value="2"/>
</dbReference>
<dbReference type="InterPro" id="IPR029149">
    <property type="entry name" value="Creatin/AminoP/Spt16_N"/>
</dbReference>
<keyword evidence="2" id="KW-0479">Metal-binding</keyword>
<organism evidence="7 8">
    <name type="scientific">Phyllotreta striolata</name>
    <name type="common">Striped flea beetle</name>
    <name type="synonym">Crioceris striolata</name>
    <dbReference type="NCBI Taxonomy" id="444603"/>
    <lineage>
        <taxon>Eukaryota</taxon>
        <taxon>Metazoa</taxon>
        <taxon>Ecdysozoa</taxon>
        <taxon>Arthropoda</taxon>
        <taxon>Hexapoda</taxon>
        <taxon>Insecta</taxon>
        <taxon>Pterygota</taxon>
        <taxon>Neoptera</taxon>
        <taxon>Endopterygota</taxon>
        <taxon>Coleoptera</taxon>
        <taxon>Polyphaga</taxon>
        <taxon>Cucujiformia</taxon>
        <taxon>Chrysomeloidea</taxon>
        <taxon>Chrysomelidae</taxon>
        <taxon>Galerucinae</taxon>
        <taxon>Alticini</taxon>
        <taxon>Phyllotreta</taxon>
    </lineage>
</organism>
<evidence type="ECO:0000256" key="1">
    <source>
        <dbReference type="ARBA" id="ARBA00008766"/>
    </source>
</evidence>
<dbReference type="PANTHER" id="PTHR43763">
    <property type="entry name" value="XAA-PRO AMINOPEPTIDASE 1"/>
    <property type="match status" value="1"/>
</dbReference>
<feature type="domain" description="Peptidase M24" evidence="4">
    <location>
        <begin position="371"/>
        <end position="587"/>
    </location>
</feature>
<dbReference type="InterPro" id="IPR050422">
    <property type="entry name" value="X-Pro_aminopeptidase_P"/>
</dbReference>
<evidence type="ECO:0008006" key="9">
    <source>
        <dbReference type="Google" id="ProtNLM"/>
    </source>
</evidence>
<comment type="similarity">
    <text evidence="1">Belongs to the peptidase M24B family.</text>
</comment>
<evidence type="ECO:0000256" key="3">
    <source>
        <dbReference type="ARBA" id="ARBA00022801"/>
    </source>
</evidence>
<dbReference type="InterPro" id="IPR036005">
    <property type="entry name" value="Creatinase/aminopeptidase-like"/>
</dbReference>
<dbReference type="Proteomes" id="UP001153712">
    <property type="component" value="Chromosome 7"/>
</dbReference>
<dbReference type="SUPFAM" id="SSF55920">
    <property type="entry name" value="Creatinase/aminopeptidase"/>
    <property type="match status" value="1"/>
</dbReference>
<keyword evidence="3" id="KW-0378">Hydrolase</keyword>